<proteinExistence type="inferred from homology"/>
<dbReference type="PANTHER" id="PTHR30217:SF6">
    <property type="entry name" value="TRNA HYDROXYLATION PROTEIN P"/>
    <property type="match status" value="1"/>
</dbReference>
<organism evidence="4 5">
    <name type="scientific">Faecalicoccus pleomorphus</name>
    <dbReference type="NCBI Taxonomy" id="1323"/>
    <lineage>
        <taxon>Bacteria</taxon>
        <taxon>Bacillati</taxon>
        <taxon>Bacillota</taxon>
        <taxon>Erysipelotrichia</taxon>
        <taxon>Erysipelotrichales</taxon>
        <taxon>Erysipelotrichaceae</taxon>
        <taxon>Faecalicoccus</taxon>
    </lineage>
</organism>
<protein>
    <submittedName>
        <fullName evidence="4">U32 family peptidase</fullName>
    </submittedName>
</protein>
<dbReference type="GeneID" id="77461364"/>
<dbReference type="GO" id="GO:0008233">
    <property type="term" value="F:peptidase activity"/>
    <property type="evidence" value="ECO:0007669"/>
    <property type="project" value="UniProtKB-KW"/>
</dbReference>
<comment type="similarity">
    <text evidence="3">Belongs to the peptidase U32 family.</text>
</comment>
<evidence type="ECO:0000256" key="2">
    <source>
        <dbReference type="ARBA" id="ARBA00022801"/>
    </source>
</evidence>
<keyword evidence="2" id="KW-0378">Hydrolase</keyword>
<dbReference type="GO" id="GO:0006508">
    <property type="term" value="P:proteolysis"/>
    <property type="evidence" value="ECO:0007669"/>
    <property type="project" value="UniProtKB-KW"/>
</dbReference>
<dbReference type="AlphaFoldDB" id="A0A380LHX1"/>
<dbReference type="InterPro" id="IPR001539">
    <property type="entry name" value="Peptidase_U32"/>
</dbReference>
<reference evidence="4 5" key="1">
    <citation type="submission" date="2018-06" db="EMBL/GenBank/DDBJ databases">
        <authorList>
            <consortium name="Pathogen Informatics"/>
            <person name="Doyle S."/>
        </authorList>
    </citation>
    <scope>NUCLEOTIDE SEQUENCE [LARGE SCALE GENOMIC DNA]</scope>
    <source>
        <strain evidence="4 5">NCTC11087</strain>
    </source>
</reference>
<evidence type="ECO:0000256" key="3">
    <source>
        <dbReference type="ARBA" id="ARBA00038374"/>
    </source>
</evidence>
<dbReference type="OrthoDB" id="9807498at2"/>
<dbReference type="RefSeq" id="WP_027969037.1">
    <property type="nucleotide sequence ID" value="NZ_UHFX01000003.1"/>
</dbReference>
<evidence type="ECO:0000313" key="5">
    <source>
        <dbReference type="Proteomes" id="UP000255523"/>
    </source>
</evidence>
<keyword evidence="5" id="KW-1185">Reference proteome</keyword>
<sequence length="280" mass="32465">MFIVTIHDLKNIKKLKEAGADAIIIGVEDFSIRQSLTISLRDLKEVVLQCHALNLKLYVNALRFFMEDELNLLTEFLKTCKEAGVDGIYYSDEGVFYEAQKQGMESLLIYQPETLITNHMDIAFYLELGIQSVSLAHECSLEEILQMTEQTKEVEILISGYFSILYSRRMLVTNYLDAIKSNEKGHKKVLDLIESTRQDRMPIVEDDYGTHIFSEASIQSQKELPVLKEHGLYRFRIDSIFMDDDWTIHVLNAYQNQSEVPGSNHWYYQTTMKKKEASHE</sequence>
<evidence type="ECO:0000256" key="1">
    <source>
        <dbReference type="ARBA" id="ARBA00022670"/>
    </source>
</evidence>
<evidence type="ECO:0000313" key="4">
    <source>
        <dbReference type="EMBL" id="SUO03514.1"/>
    </source>
</evidence>
<dbReference type="Pfam" id="PF01136">
    <property type="entry name" value="Peptidase_U32"/>
    <property type="match status" value="1"/>
</dbReference>
<dbReference type="EMBL" id="UHFX01000003">
    <property type="protein sequence ID" value="SUO03514.1"/>
    <property type="molecule type" value="Genomic_DNA"/>
</dbReference>
<accession>A0A380LHX1</accession>
<dbReference type="Proteomes" id="UP000255523">
    <property type="component" value="Unassembled WGS sequence"/>
</dbReference>
<gene>
    <name evidence="4" type="ORF">NCTC11087_00376</name>
</gene>
<dbReference type="InterPro" id="IPR051454">
    <property type="entry name" value="RNA/ubiquinone_mod_enzymes"/>
</dbReference>
<name>A0A380LHX1_9FIRM</name>
<dbReference type="PANTHER" id="PTHR30217">
    <property type="entry name" value="PEPTIDASE U32 FAMILY"/>
    <property type="match status" value="1"/>
</dbReference>
<keyword evidence="1" id="KW-0645">Protease</keyword>